<feature type="non-terminal residue" evidence="2">
    <location>
        <position position="1"/>
    </location>
</feature>
<comment type="caution">
    <text evidence="2">The sequence shown here is derived from an EMBL/GenBank/DDBJ whole genome shotgun (WGS) entry which is preliminary data.</text>
</comment>
<dbReference type="AlphaFoldDB" id="A0A6A3V7R4"/>
<evidence type="ECO:0000256" key="1">
    <source>
        <dbReference type="SAM" id="MobiDB-lite"/>
    </source>
</evidence>
<keyword evidence="3" id="KW-1185">Reference proteome</keyword>
<proteinExistence type="predicted"/>
<organism evidence="2 3">
    <name type="scientific">Phytophthora fragariae</name>
    <dbReference type="NCBI Taxonomy" id="53985"/>
    <lineage>
        <taxon>Eukaryota</taxon>
        <taxon>Sar</taxon>
        <taxon>Stramenopiles</taxon>
        <taxon>Oomycota</taxon>
        <taxon>Peronosporomycetes</taxon>
        <taxon>Peronosporales</taxon>
        <taxon>Peronosporaceae</taxon>
        <taxon>Phytophthora</taxon>
    </lineage>
</organism>
<evidence type="ECO:0000313" key="3">
    <source>
        <dbReference type="Proteomes" id="UP000433483"/>
    </source>
</evidence>
<dbReference type="OrthoDB" id="124632at2759"/>
<protein>
    <submittedName>
        <fullName evidence="2">Uncharacterized protein</fullName>
    </submittedName>
</protein>
<dbReference type="EMBL" id="QXGB01005635">
    <property type="protein sequence ID" value="KAE9162582.1"/>
    <property type="molecule type" value="Genomic_DNA"/>
</dbReference>
<evidence type="ECO:0000313" key="2">
    <source>
        <dbReference type="EMBL" id="KAE9162582.1"/>
    </source>
</evidence>
<gene>
    <name evidence="2" type="ORF">PF005_g30795</name>
</gene>
<reference evidence="2 3" key="1">
    <citation type="submission" date="2018-08" db="EMBL/GenBank/DDBJ databases">
        <title>Genomic investigation of the strawberry pathogen Phytophthora fragariae indicates pathogenicity is determined by transcriptional variation in three key races.</title>
        <authorList>
            <person name="Adams T.M."/>
            <person name="Armitage A.D."/>
            <person name="Sobczyk M.K."/>
            <person name="Bates H.J."/>
            <person name="Dunwell J.M."/>
            <person name="Nellist C.F."/>
            <person name="Harrison R.J."/>
        </authorList>
    </citation>
    <scope>NUCLEOTIDE SEQUENCE [LARGE SCALE GENOMIC DNA]</scope>
    <source>
        <strain evidence="2 3">NOV-27</strain>
    </source>
</reference>
<accession>A0A6A3V7R4</accession>
<name>A0A6A3V7R4_9STRA</name>
<dbReference type="Proteomes" id="UP000433483">
    <property type="component" value="Unassembled WGS sequence"/>
</dbReference>
<feature type="region of interest" description="Disordered" evidence="1">
    <location>
        <begin position="202"/>
        <end position="221"/>
    </location>
</feature>
<sequence length="356" mass="40687">LRLECTSRKLNVKKNTCKDDRVKLLTAYDENKTSVELLLQRQRSSSRRVEEEETRRTRNCMFRLLNVLFSERFFQAFLASGNQLSRSELDQGGSTFWRDIAAAFDALDIEFDSVISDDAVFDDVDPSQTMAHSAAKLQRMWREVAGKFARAEAGSKKSGDNSNDFCDFCDGRADVYYLHLWCEHRGSGREFCAANLYADNEDDSQKEGMHQGKTVNRKRRKTSQADALATLVDSVAQIVASEITEAQEETWKEQALLLRDQRVAHKLEMLAGILQRTKEEVSRLLQVVRSRTDASSDNEDEVDAENLLEVAIKKQKALTTQIRALEHEVFIDWRSEENGCTFARASSWWLTDSRST</sequence>